<evidence type="ECO:0000313" key="2">
    <source>
        <dbReference type="EMBL" id="SVC20046.1"/>
    </source>
</evidence>
<sequence>MILFELKCTNEHHFEAWFRDGGAFDRQAKGGKVECPVCLDTSVVKAPMAPAVSTSSRKNSNKQQGEHRAKEVAREIIKAVSKIQKHVEENCDYVGDKFAEEAKAIHYGEAKERGIYGEATDQEAVELFEEDIPVYKVPWNQRRDS</sequence>
<gene>
    <name evidence="2" type="ORF">METZ01_LOCUS272900</name>
</gene>
<dbReference type="Pfam" id="PF06676">
    <property type="entry name" value="DUF1178"/>
    <property type="match status" value="1"/>
</dbReference>
<proteinExistence type="predicted"/>
<dbReference type="AlphaFoldDB" id="A0A382K7P5"/>
<dbReference type="InterPro" id="IPR009562">
    <property type="entry name" value="DUF1178"/>
</dbReference>
<dbReference type="PIRSF" id="PIRSF032131">
    <property type="entry name" value="UCP032131"/>
    <property type="match status" value="1"/>
</dbReference>
<protein>
    <submittedName>
        <fullName evidence="2">Uncharacterized protein</fullName>
    </submittedName>
</protein>
<organism evidence="2">
    <name type="scientific">marine metagenome</name>
    <dbReference type="NCBI Taxonomy" id="408172"/>
    <lineage>
        <taxon>unclassified sequences</taxon>
        <taxon>metagenomes</taxon>
        <taxon>ecological metagenomes</taxon>
    </lineage>
</organism>
<feature type="region of interest" description="Disordered" evidence="1">
    <location>
        <begin position="49"/>
        <end position="70"/>
    </location>
</feature>
<feature type="compositionally biased region" description="Polar residues" evidence="1">
    <location>
        <begin position="52"/>
        <end position="63"/>
    </location>
</feature>
<accession>A0A382K7P5</accession>
<reference evidence="2" key="1">
    <citation type="submission" date="2018-05" db="EMBL/GenBank/DDBJ databases">
        <authorList>
            <person name="Lanie J.A."/>
            <person name="Ng W.-L."/>
            <person name="Kazmierczak K.M."/>
            <person name="Andrzejewski T.M."/>
            <person name="Davidsen T.M."/>
            <person name="Wayne K.J."/>
            <person name="Tettelin H."/>
            <person name="Glass J.I."/>
            <person name="Rusch D."/>
            <person name="Podicherti R."/>
            <person name="Tsui H.-C.T."/>
            <person name="Winkler M.E."/>
        </authorList>
    </citation>
    <scope>NUCLEOTIDE SEQUENCE</scope>
</reference>
<evidence type="ECO:0000256" key="1">
    <source>
        <dbReference type="SAM" id="MobiDB-lite"/>
    </source>
</evidence>
<name>A0A382K7P5_9ZZZZ</name>
<dbReference type="EMBL" id="UINC01078709">
    <property type="protein sequence ID" value="SVC20046.1"/>
    <property type="molecule type" value="Genomic_DNA"/>
</dbReference>